<accession>A0A6B3VX72</accession>
<evidence type="ECO:0000313" key="3">
    <source>
        <dbReference type="EMBL" id="NEY80897.1"/>
    </source>
</evidence>
<sequence length="113" mass="13043">MDQLESNQKGTIDFEAIAASEKFNELKNEKKKFVVPFTFIFLIFYIMLPILTSYTDILERPAVGSISWVWVYSLFLFIMTWTFVMLYVRKAASLDISAKEILTEQEVKGGKAV</sequence>
<dbReference type="AlphaFoldDB" id="A0A6B3VX72"/>
<evidence type="ECO:0000313" key="5">
    <source>
        <dbReference type="Proteomes" id="UP000570010"/>
    </source>
</evidence>
<proteinExistence type="predicted"/>
<keyword evidence="1" id="KW-0812">Transmembrane</keyword>
<dbReference type="EMBL" id="JAAIWN010000008">
    <property type="protein sequence ID" value="NEY80897.1"/>
    <property type="molecule type" value="Genomic_DNA"/>
</dbReference>
<keyword evidence="1" id="KW-0472">Membrane</keyword>
<dbReference type="PANTHER" id="PTHR38441">
    <property type="entry name" value="INTEGRAL MEMBRANE PROTEIN-RELATED"/>
    <property type="match status" value="1"/>
</dbReference>
<evidence type="ECO:0000256" key="1">
    <source>
        <dbReference type="SAM" id="Phobius"/>
    </source>
</evidence>
<evidence type="ECO:0000313" key="4">
    <source>
        <dbReference type="Proteomes" id="UP000472971"/>
    </source>
</evidence>
<name>A0A6B3VX72_9BACI</name>
<protein>
    <submittedName>
        <fullName evidence="3">DUF485 domain-containing protein</fullName>
    </submittedName>
</protein>
<dbReference type="PANTHER" id="PTHR38441:SF1">
    <property type="entry name" value="MEMBRANE PROTEIN"/>
    <property type="match status" value="1"/>
</dbReference>
<reference evidence="2 5" key="2">
    <citation type="submission" date="2020-07" db="EMBL/GenBank/DDBJ databases">
        <authorList>
            <person name="Feng H."/>
        </authorList>
    </citation>
    <scope>NUCLEOTIDE SEQUENCE [LARGE SCALE GENOMIC DNA]</scope>
    <source>
        <strain evidence="2">S-12</strain>
        <strain evidence="5">s-12</strain>
    </source>
</reference>
<dbReference type="RefSeq" id="WP_163240758.1">
    <property type="nucleotide sequence ID" value="NZ_CP082780.1"/>
</dbReference>
<dbReference type="Proteomes" id="UP000570010">
    <property type="component" value="Unassembled WGS sequence"/>
</dbReference>
<keyword evidence="4" id="KW-1185">Reference proteome</keyword>
<dbReference type="Pfam" id="PF04341">
    <property type="entry name" value="DUF485"/>
    <property type="match status" value="1"/>
</dbReference>
<reference evidence="3 4" key="1">
    <citation type="submission" date="2020-02" db="EMBL/GenBank/DDBJ databases">
        <title>Bacillus aquiflavi sp. nov., isolated from yellow water of strong flavor Chinese baijiu in Yibin region of China.</title>
        <authorList>
            <person name="Xie J."/>
        </authorList>
    </citation>
    <scope>NUCLEOTIDE SEQUENCE [LARGE SCALE GENOMIC DNA]</scope>
    <source>
        <strain evidence="3 4">3H-10</strain>
    </source>
</reference>
<feature type="transmembrane region" description="Helical" evidence="1">
    <location>
        <begin position="33"/>
        <end position="54"/>
    </location>
</feature>
<comment type="caution">
    <text evidence="3">The sequence shown here is derived from an EMBL/GenBank/DDBJ whole genome shotgun (WGS) entry which is preliminary data.</text>
</comment>
<dbReference type="EMBL" id="JACEIO010000008">
    <property type="protein sequence ID" value="MBA4536530.1"/>
    <property type="molecule type" value="Genomic_DNA"/>
</dbReference>
<evidence type="ECO:0000313" key="2">
    <source>
        <dbReference type="EMBL" id="MBA4536530.1"/>
    </source>
</evidence>
<organism evidence="3 4">
    <name type="scientific">Bacillus aquiflavi</name>
    <dbReference type="NCBI Taxonomy" id="2672567"/>
    <lineage>
        <taxon>Bacteria</taxon>
        <taxon>Bacillati</taxon>
        <taxon>Bacillota</taxon>
        <taxon>Bacilli</taxon>
        <taxon>Bacillales</taxon>
        <taxon>Bacillaceae</taxon>
        <taxon>Bacillus</taxon>
    </lineage>
</organism>
<dbReference type="Proteomes" id="UP000472971">
    <property type="component" value="Unassembled WGS sequence"/>
</dbReference>
<keyword evidence="1" id="KW-1133">Transmembrane helix</keyword>
<gene>
    <name evidence="3" type="ORF">G4D64_05005</name>
    <name evidence="2" type="ORF">H1Z61_05045</name>
</gene>
<dbReference type="InterPro" id="IPR007436">
    <property type="entry name" value="DUF485"/>
</dbReference>
<feature type="transmembrane region" description="Helical" evidence="1">
    <location>
        <begin position="66"/>
        <end position="88"/>
    </location>
</feature>